<evidence type="ECO:0000256" key="3">
    <source>
        <dbReference type="ARBA" id="ARBA00022490"/>
    </source>
</evidence>
<evidence type="ECO:0000256" key="2">
    <source>
        <dbReference type="ARBA" id="ARBA00022432"/>
    </source>
</evidence>
<dbReference type="Gene3D" id="3.20.20.70">
    <property type="entry name" value="Aldolase class I"/>
    <property type="match status" value="1"/>
</dbReference>
<dbReference type="EMBL" id="JAUSTP010000009">
    <property type="protein sequence ID" value="MDQ0189673.1"/>
    <property type="molecule type" value="Genomic_DNA"/>
</dbReference>
<comment type="subunit">
    <text evidence="6 7">Homodimer.</text>
</comment>
<dbReference type="InterPro" id="IPR020861">
    <property type="entry name" value="Triosephosphate_isomerase_AS"/>
</dbReference>
<evidence type="ECO:0000256" key="4">
    <source>
        <dbReference type="ARBA" id="ARBA00023152"/>
    </source>
</evidence>
<dbReference type="PANTHER" id="PTHR21139:SF42">
    <property type="entry name" value="TRIOSEPHOSPHATE ISOMERASE"/>
    <property type="match status" value="1"/>
</dbReference>
<dbReference type="Proteomes" id="UP001232973">
    <property type="component" value="Unassembled WGS sequence"/>
</dbReference>
<feature type="active site" description="Proton acceptor" evidence="6">
    <location>
        <position position="178"/>
    </location>
</feature>
<feature type="binding site" evidence="6">
    <location>
        <begin position="245"/>
        <end position="246"/>
    </location>
    <ligand>
        <name>substrate</name>
    </ligand>
</feature>
<dbReference type="InterPro" id="IPR013785">
    <property type="entry name" value="Aldolase_TIM"/>
</dbReference>
<evidence type="ECO:0000256" key="5">
    <source>
        <dbReference type="ARBA" id="ARBA00023235"/>
    </source>
</evidence>
<keyword evidence="4 6" id="KW-0324">Glycolysis</keyword>
<accession>A0ABT9XHA9</accession>
<comment type="catalytic activity">
    <reaction evidence="6 7">
        <text>D-glyceraldehyde 3-phosphate = dihydroxyacetone phosphate</text>
        <dbReference type="Rhea" id="RHEA:18585"/>
        <dbReference type="ChEBI" id="CHEBI:57642"/>
        <dbReference type="ChEBI" id="CHEBI:59776"/>
        <dbReference type="EC" id="5.3.1.1"/>
    </reaction>
</comment>
<dbReference type="InterPro" id="IPR000652">
    <property type="entry name" value="Triosephosphate_isomerase"/>
</dbReference>
<comment type="pathway">
    <text evidence="6 7">Carbohydrate degradation; glycolysis; D-glyceraldehyde 3-phosphate from glycerone phosphate: step 1/1.</text>
</comment>
<comment type="similarity">
    <text evidence="1 6 7">Belongs to the triosephosphate isomerase family.</text>
</comment>
<feature type="binding site" evidence="6">
    <location>
        <begin position="10"/>
        <end position="12"/>
    </location>
    <ligand>
        <name>substrate</name>
    </ligand>
</feature>
<dbReference type="PROSITE" id="PS00171">
    <property type="entry name" value="TIM_1"/>
    <property type="match status" value="1"/>
</dbReference>
<keyword evidence="3 6" id="KW-0963">Cytoplasm</keyword>
<keyword evidence="2 6" id="KW-0312">Gluconeogenesis</keyword>
<comment type="caution">
    <text evidence="8">The sequence shown here is derived from an EMBL/GenBank/DDBJ whole genome shotgun (WGS) entry which is preliminary data.</text>
</comment>
<dbReference type="Pfam" id="PF00121">
    <property type="entry name" value="TIM"/>
    <property type="match status" value="1"/>
</dbReference>
<evidence type="ECO:0000313" key="9">
    <source>
        <dbReference type="Proteomes" id="UP001232973"/>
    </source>
</evidence>
<dbReference type="EC" id="5.3.1.1" evidence="6 7"/>
<protein>
    <recommendedName>
        <fullName evidence="6 7">Triosephosphate isomerase</fullName>
        <shortName evidence="6">TIM</shortName>
        <shortName evidence="6">TPI</shortName>
        <ecNumber evidence="6 7">5.3.1.1</ecNumber>
    </recommendedName>
    <alternativeName>
        <fullName evidence="6">Triose-phosphate isomerase</fullName>
    </alternativeName>
</protein>
<comment type="subcellular location">
    <subcellularLocation>
        <location evidence="6 7">Cytoplasm</location>
    </subcellularLocation>
</comment>
<evidence type="ECO:0000256" key="6">
    <source>
        <dbReference type="HAMAP-Rule" id="MF_00147"/>
    </source>
</evidence>
<sequence>MTRKRLLMGNWKMYKTVAETRRFVEDLQGLTQKTPLPAQVETVICPPFTAIGELVRWVNASSQPIGVGAQNVHFAAQGAFTGEISADMLADLGVKYVLVGHSERRTLFGESDEWVQQKAAAVAAQGMQPVICVGENQDERDAQRTLDVVEHQTLTALNGLAASSRGADVVGTAVIAYEPVWAIGSGRTPAPEEAQAVIGAIRQCVARACGAAAADRIRILYGGSVKPENIASFTLQPDIDGALVGGASLQADSFLAMAQAMAGGDA</sequence>
<dbReference type="HAMAP" id="MF_00147_B">
    <property type="entry name" value="TIM_B"/>
    <property type="match status" value="1"/>
</dbReference>
<dbReference type="GO" id="GO:0004807">
    <property type="term" value="F:triose-phosphate isomerase activity"/>
    <property type="evidence" value="ECO:0007669"/>
    <property type="project" value="UniProtKB-EC"/>
</dbReference>
<keyword evidence="9" id="KW-1185">Reference proteome</keyword>
<feature type="binding site" evidence="6">
    <location>
        <position position="224"/>
    </location>
    <ligand>
        <name>substrate</name>
    </ligand>
</feature>
<dbReference type="SUPFAM" id="SSF51351">
    <property type="entry name" value="Triosephosphate isomerase (TIM)"/>
    <property type="match status" value="1"/>
</dbReference>
<dbReference type="NCBIfam" id="TIGR00419">
    <property type="entry name" value="tim"/>
    <property type="match status" value="1"/>
</dbReference>
<dbReference type="PANTHER" id="PTHR21139">
    <property type="entry name" value="TRIOSEPHOSPHATE ISOMERASE"/>
    <property type="match status" value="1"/>
</dbReference>
<dbReference type="InterPro" id="IPR035990">
    <property type="entry name" value="TIM_sf"/>
</dbReference>
<evidence type="ECO:0000256" key="7">
    <source>
        <dbReference type="RuleBase" id="RU363013"/>
    </source>
</evidence>
<keyword evidence="5 6" id="KW-0413">Isomerase</keyword>
<comment type="function">
    <text evidence="6">Involved in the gluconeogenesis. Catalyzes stereospecifically the conversion of dihydroxyacetone phosphate (DHAP) to D-glyceraldehyde-3-phosphate (G3P).</text>
</comment>
<gene>
    <name evidence="6" type="primary">tpiA</name>
    <name evidence="8" type="ORF">J2S03_001518</name>
</gene>
<reference evidence="8 9" key="1">
    <citation type="submission" date="2023-07" db="EMBL/GenBank/DDBJ databases">
        <title>Genomic Encyclopedia of Type Strains, Phase IV (KMG-IV): sequencing the most valuable type-strain genomes for metagenomic binning, comparative biology and taxonomic classification.</title>
        <authorList>
            <person name="Goeker M."/>
        </authorList>
    </citation>
    <scope>NUCLEOTIDE SEQUENCE [LARGE SCALE GENOMIC DNA]</scope>
    <source>
        <strain evidence="8 9">DSM 4006</strain>
    </source>
</reference>
<dbReference type="InterPro" id="IPR022896">
    <property type="entry name" value="TrioseP_Isoase_bac/euk"/>
</dbReference>
<evidence type="ECO:0000313" key="8">
    <source>
        <dbReference type="EMBL" id="MDQ0189673.1"/>
    </source>
</evidence>
<comment type="pathway">
    <text evidence="6 7">Carbohydrate biosynthesis; gluconeogenesis.</text>
</comment>
<proteinExistence type="inferred from homology"/>
<feature type="active site" description="Electrophile" evidence="6">
    <location>
        <position position="101"/>
    </location>
</feature>
<dbReference type="RefSeq" id="WP_274454603.1">
    <property type="nucleotide sequence ID" value="NZ_CP067097.1"/>
</dbReference>
<feature type="binding site" evidence="6">
    <location>
        <position position="184"/>
    </location>
    <ligand>
        <name>substrate</name>
    </ligand>
</feature>
<organism evidence="8 9">
    <name type="scientific">Alicyclobacillus cycloheptanicus</name>
    <dbReference type="NCBI Taxonomy" id="1457"/>
    <lineage>
        <taxon>Bacteria</taxon>
        <taxon>Bacillati</taxon>
        <taxon>Bacillota</taxon>
        <taxon>Bacilli</taxon>
        <taxon>Bacillales</taxon>
        <taxon>Alicyclobacillaceae</taxon>
        <taxon>Alicyclobacillus</taxon>
    </lineage>
</organism>
<dbReference type="CDD" id="cd00311">
    <property type="entry name" value="TIM"/>
    <property type="match status" value="1"/>
</dbReference>
<dbReference type="PROSITE" id="PS51440">
    <property type="entry name" value="TIM_2"/>
    <property type="match status" value="1"/>
</dbReference>
<name>A0ABT9XHA9_9BACL</name>
<evidence type="ECO:0000256" key="1">
    <source>
        <dbReference type="ARBA" id="ARBA00007422"/>
    </source>
</evidence>